<evidence type="ECO:0000256" key="4">
    <source>
        <dbReference type="ARBA" id="ARBA00022676"/>
    </source>
</evidence>
<evidence type="ECO:0000256" key="2">
    <source>
        <dbReference type="ARBA" id="ARBA00004370"/>
    </source>
</evidence>
<comment type="similarity">
    <text evidence="12">Belongs to the glycosyl hydrolase 16 family. CRH1 subfamily.</text>
</comment>
<gene>
    <name evidence="17" type="ORF">GMORB2_7202</name>
</gene>
<dbReference type="EMBL" id="JAANYQ010000008">
    <property type="protein sequence ID" value="KAF4122895.1"/>
    <property type="molecule type" value="Genomic_DNA"/>
</dbReference>
<keyword evidence="14" id="KW-1133">Transmembrane helix</keyword>
<feature type="region of interest" description="Disordered" evidence="13">
    <location>
        <begin position="348"/>
        <end position="379"/>
    </location>
</feature>
<keyword evidence="18" id="KW-1185">Reference proteome</keyword>
<feature type="signal peptide" evidence="15">
    <location>
        <begin position="1"/>
        <end position="18"/>
    </location>
</feature>
<evidence type="ECO:0000256" key="9">
    <source>
        <dbReference type="ARBA" id="ARBA00023180"/>
    </source>
</evidence>
<keyword evidence="6 15" id="KW-0732">Signal</keyword>
<dbReference type="PROSITE" id="PS51762">
    <property type="entry name" value="GH16_2"/>
    <property type="match status" value="1"/>
</dbReference>
<evidence type="ECO:0000256" key="3">
    <source>
        <dbReference type="ARBA" id="ARBA00012729"/>
    </source>
</evidence>
<feature type="chain" id="PRO_5040297471" description="chitinase" evidence="15">
    <location>
        <begin position="19"/>
        <end position="493"/>
    </location>
</feature>
<dbReference type="Proteomes" id="UP000749293">
    <property type="component" value="Unassembled WGS sequence"/>
</dbReference>
<keyword evidence="14" id="KW-0812">Transmembrane</keyword>
<evidence type="ECO:0000256" key="10">
    <source>
        <dbReference type="ARBA" id="ARBA00023295"/>
    </source>
</evidence>
<dbReference type="PANTHER" id="PTHR10963:SF27">
    <property type="entry name" value="GLYCOSIDASE-RELATED"/>
    <property type="match status" value="1"/>
</dbReference>
<evidence type="ECO:0000256" key="15">
    <source>
        <dbReference type="SAM" id="SignalP"/>
    </source>
</evidence>
<evidence type="ECO:0000256" key="14">
    <source>
        <dbReference type="SAM" id="Phobius"/>
    </source>
</evidence>
<dbReference type="InterPro" id="IPR000757">
    <property type="entry name" value="Beta-glucanase-like"/>
</dbReference>
<evidence type="ECO:0000259" key="16">
    <source>
        <dbReference type="PROSITE" id="PS51762"/>
    </source>
</evidence>
<feature type="compositionally biased region" description="Low complexity" evidence="13">
    <location>
        <begin position="448"/>
        <end position="466"/>
    </location>
</feature>
<evidence type="ECO:0000313" key="17">
    <source>
        <dbReference type="EMBL" id="KAF4122895.1"/>
    </source>
</evidence>
<evidence type="ECO:0000256" key="8">
    <source>
        <dbReference type="ARBA" id="ARBA00023136"/>
    </source>
</evidence>
<keyword evidence="8 14" id="KW-0472">Membrane</keyword>
<dbReference type="AlphaFoldDB" id="A0A9P4YU77"/>
<proteinExistence type="inferred from homology"/>
<comment type="subcellular location">
    <subcellularLocation>
        <location evidence="2">Membrane</location>
    </subcellularLocation>
</comment>
<dbReference type="GO" id="GO:0009277">
    <property type="term" value="C:fungal-type cell wall"/>
    <property type="evidence" value="ECO:0007669"/>
    <property type="project" value="TreeGrafter"/>
</dbReference>
<dbReference type="GO" id="GO:0031505">
    <property type="term" value="P:fungal-type cell wall organization"/>
    <property type="evidence" value="ECO:0007669"/>
    <property type="project" value="TreeGrafter"/>
</dbReference>
<dbReference type="EC" id="3.2.1.14" evidence="3"/>
<dbReference type="Pfam" id="PF00722">
    <property type="entry name" value="Glyco_hydro_16"/>
    <property type="match status" value="1"/>
</dbReference>
<evidence type="ECO:0000256" key="11">
    <source>
        <dbReference type="ARBA" id="ARBA00023316"/>
    </source>
</evidence>
<sequence>MVWKSFLATAALLGAAFAQTTSDCNPYKGDDCDPNPAFGTEFRWPFNSTPDGQLWENQVGSIDYDAETGAKFTITKKGDSPTIRTKFYIFFGRVEFHLKASTGAGVVSSMMLLSDDLDEIDWEFIGNDPRATTNFYGKGIEDWTNGNYHDMDVAVQDEYHNYTIDWTKEKIDFYINEVLTRTIEASNCTLDNGTDVYPQTPMRISLGIWAGGDSSLNYWTRQWAGGDIDYSKGPYDMFVQNVFVEDYSSGKEYVWGDNSGSWESIDIVAGNSTAYKAIHKKEKVHKSLNQKFNELPTAGKIAIYAGGSAVAAVMIAALIFYCIKQRRRGASEARMALQQTEAERLDMERLQKQGVDPDSFTEQSTEYNPREMKGGGIIGSSSYNAVNSSASSIDTDRHWVSGATGAAVGAGAAAAAGGPHSPRSPSLSNFPSPNPSNNGFASPPPPFSSVRSPSPGMGRSSPGPQSVYGASRMQGGGPASPEQSNSPHRGYGY</sequence>
<keyword evidence="4" id="KW-0328">Glycosyltransferase</keyword>
<name>A0A9P4YU77_9HYPO</name>
<dbReference type="InterPro" id="IPR050546">
    <property type="entry name" value="Glycosyl_Hydrlase_16"/>
</dbReference>
<dbReference type="CDD" id="cd02183">
    <property type="entry name" value="GH16_fungal_CRH1_transglycosylase"/>
    <property type="match status" value="1"/>
</dbReference>
<evidence type="ECO:0000256" key="13">
    <source>
        <dbReference type="SAM" id="MobiDB-lite"/>
    </source>
</evidence>
<dbReference type="GO" id="GO:0016757">
    <property type="term" value="F:glycosyltransferase activity"/>
    <property type="evidence" value="ECO:0007669"/>
    <property type="project" value="UniProtKB-KW"/>
</dbReference>
<evidence type="ECO:0000256" key="5">
    <source>
        <dbReference type="ARBA" id="ARBA00022679"/>
    </source>
</evidence>
<accession>A0A9P4YU77</accession>
<feature type="transmembrane region" description="Helical" evidence="14">
    <location>
        <begin position="301"/>
        <end position="323"/>
    </location>
</feature>
<dbReference type="PANTHER" id="PTHR10963">
    <property type="entry name" value="GLYCOSYL HYDROLASE-RELATED"/>
    <property type="match status" value="1"/>
</dbReference>
<feature type="domain" description="GH16" evidence="16">
    <location>
        <begin position="20"/>
        <end position="239"/>
    </location>
</feature>
<dbReference type="GO" id="GO:0008843">
    <property type="term" value="F:endochitinase activity"/>
    <property type="evidence" value="ECO:0007669"/>
    <property type="project" value="UniProtKB-EC"/>
</dbReference>
<organism evidence="17 18">
    <name type="scientific">Geosmithia morbida</name>
    <dbReference type="NCBI Taxonomy" id="1094350"/>
    <lineage>
        <taxon>Eukaryota</taxon>
        <taxon>Fungi</taxon>
        <taxon>Dikarya</taxon>
        <taxon>Ascomycota</taxon>
        <taxon>Pezizomycotina</taxon>
        <taxon>Sordariomycetes</taxon>
        <taxon>Hypocreomycetidae</taxon>
        <taxon>Hypocreales</taxon>
        <taxon>Bionectriaceae</taxon>
        <taxon>Geosmithia</taxon>
    </lineage>
</organism>
<dbReference type="OrthoDB" id="4781at2759"/>
<dbReference type="Gene3D" id="2.60.120.200">
    <property type="match status" value="1"/>
</dbReference>
<evidence type="ECO:0000313" key="18">
    <source>
        <dbReference type="Proteomes" id="UP000749293"/>
    </source>
</evidence>
<keyword evidence="10" id="KW-0326">Glycosidase</keyword>
<evidence type="ECO:0000256" key="7">
    <source>
        <dbReference type="ARBA" id="ARBA00022801"/>
    </source>
</evidence>
<keyword evidence="9" id="KW-0325">Glycoprotein</keyword>
<dbReference type="GO" id="GO:0005975">
    <property type="term" value="P:carbohydrate metabolic process"/>
    <property type="evidence" value="ECO:0007669"/>
    <property type="project" value="InterPro"/>
</dbReference>
<feature type="region of interest" description="Disordered" evidence="13">
    <location>
        <begin position="413"/>
        <end position="493"/>
    </location>
</feature>
<keyword evidence="11" id="KW-0961">Cell wall biogenesis/degradation</keyword>
<dbReference type="InterPro" id="IPR013320">
    <property type="entry name" value="ConA-like_dom_sf"/>
</dbReference>
<evidence type="ECO:0000256" key="6">
    <source>
        <dbReference type="ARBA" id="ARBA00022729"/>
    </source>
</evidence>
<reference evidence="17" key="1">
    <citation type="submission" date="2020-03" db="EMBL/GenBank/DDBJ databases">
        <title>Site-based positive gene gene selection in Geosmithia morbida across the United States reveals a broad range of putative effectors and factors for local host and environmental adapation.</title>
        <authorList>
            <person name="Onufrak A."/>
            <person name="Murdoch R.W."/>
            <person name="Gazis R."/>
            <person name="Huff M."/>
            <person name="Staton M."/>
            <person name="Klingeman W."/>
            <person name="Hadziabdic D."/>
        </authorList>
    </citation>
    <scope>NUCLEOTIDE SEQUENCE</scope>
    <source>
        <strain evidence="17">1262</strain>
    </source>
</reference>
<keyword evidence="5" id="KW-0808">Transferase</keyword>
<dbReference type="GeneID" id="55973425"/>
<dbReference type="RefSeq" id="XP_035321547.1">
    <property type="nucleotide sequence ID" value="XM_035469167.1"/>
</dbReference>
<feature type="compositionally biased region" description="Low complexity" evidence="13">
    <location>
        <begin position="413"/>
        <end position="441"/>
    </location>
</feature>
<comment type="catalytic activity">
    <reaction evidence="1">
        <text>Random endo-hydrolysis of N-acetyl-beta-D-glucosaminide (1-&gt;4)-beta-linkages in chitin and chitodextrins.</text>
        <dbReference type="EC" id="3.2.1.14"/>
    </reaction>
</comment>
<protein>
    <recommendedName>
        <fullName evidence="3">chitinase</fullName>
        <ecNumber evidence="3">3.2.1.14</ecNumber>
    </recommendedName>
</protein>
<dbReference type="SUPFAM" id="SSF49899">
    <property type="entry name" value="Concanavalin A-like lectins/glucanases"/>
    <property type="match status" value="1"/>
</dbReference>
<evidence type="ECO:0000256" key="1">
    <source>
        <dbReference type="ARBA" id="ARBA00000822"/>
    </source>
</evidence>
<dbReference type="GO" id="GO:0016020">
    <property type="term" value="C:membrane"/>
    <property type="evidence" value="ECO:0007669"/>
    <property type="project" value="UniProtKB-SubCell"/>
</dbReference>
<evidence type="ECO:0000256" key="12">
    <source>
        <dbReference type="ARBA" id="ARBA00038074"/>
    </source>
</evidence>
<comment type="caution">
    <text evidence="17">The sequence shown here is derived from an EMBL/GenBank/DDBJ whole genome shotgun (WGS) entry which is preliminary data.</text>
</comment>
<keyword evidence="7 17" id="KW-0378">Hydrolase</keyword>